<evidence type="ECO:0000259" key="1">
    <source>
        <dbReference type="Pfam" id="PF01548"/>
    </source>
</evidence>
<keyword evidence="4" id="KW-1185">Reference proteome</keyword>
<dbReference type="GO" id="GO:0006313">
    <property type="term" value="P:DNA transposition"/>
    <property type="evidence" value="ECO:0007669"/>
    <property type="project" value="InterPro"/>
</dbReference>
<comment type="caution">
    <text evidence="3">The sequence shown here is derived from an EMBL/GenBank/DDBJ whole genome shotgun (WGS) entry which is preliminary data.</text>
</comment>
<dbReference type="AlphaFoldDB" id="A0A931IXK9"/>
<dbReference type="GO" id="GO:0004803">
    <property type="term" value="F:transposase activity"/>
    <property type="evidence" value="ECO:0007669"/>
    <property type="project" value="InterPro"/>
</dbReference>
<dbReference type="NCBIfam" id="NF033542">
    <property type="entry name" value="transpos_IS110"/>
    <property type="match status" value="1"/>
</dbReference>
<dbReference type="Pfam" id="PF01548">
    <property type="entry name" value="DEDD_Tnp_IS110"/>
    <property type="match status" value="1"/>
</dbReference>
<dbReference type="EMBL" id="JAEDAL010000009">
    <property type="protein sequence ID" value="MBH9554034.1"/>
    <property type="molecule type" value="Genomic_DNA"/>
</dbReference>
<feature type="domain" description="Transposase IS110-like N-terminal" evidence="1">
    <location>
        <begin position="6"/>
        <end position="150"/>
    </location>
</feature>
<dbReference type="PANTHER" id="PTHR33055">
    <property type="entry name" value="TRANSPOSASE FOR INSERTION SEQUENCE ELEMENT IS1111A"/>
    <property type="match status" value="1"/>
</dbReference>
<feature type="domain" description="Transposase IS116/IS110/IS902 C-terminal" evidence="2">
    <location>
        <begin position="212"/>
        <end position="289"/>
    </location>
</feature>
<protein>
    <submittedName>
        <fullName evidence="3">IS110 family transposase</fullName>
    </submittedName>
</protein>
<evidence type="ECO:0000259" key="2">
    <source>
        <dbReference type="Pfam" id="PF02371"/>
    </source>
</evidence>
<dbReference type="Proteomes" id="UP000620139">
    <property type="component" value="Unassembled WGS sequence"/>
</dbReference>
<proteinExistence type="predicted"/>
<name>A0A931IXK9_9BURK</name>
<dbReference type="PANTHER" id="PTHR33055:SF3">
    <property type="entry name" value="PUTATIVE TRANSPOSASE FOR IS117-RELATED"/>
    <property type="match status" value="1"/>
</dbReference>
<dbReference type="Pfam" id="PF02371">
    <property type="entry name" value="Transposase_20"/>
    <property type="match status" value="1"/>
</dbReference>
<evidence type="ECO:0000313" key="3">
    <source>
        <dbReference type="EMBL" id="MBH9554034.1"/>
    </source>
</evidence>
<dbReference type="InterPro" id="IPR003346">
    <property type="entry name" value="Transposase_20"/>
</dbReference>
<dbReference type="RefSeq" id="WP_198101652.1">
    <property type="nucleotide sequence ID" value="NZ_JAEDAL010000009.1"/>
</dbReference>
<organism evidence="3 4">
    <name type="scientific">Inhella gelatinilytica</name>
    <dbReference type="NCBI Taxonomy" id="2795030"/>
    <lineage>
        <taxon>Bacteria</taxon>
        <taxon>Pseudomonadati</taxon>
        <taxon>Pseudomonadota</taxon>
        <taxon>Betaproteobacteria</taxon>
        <taxon>Burkholderiales</taxon>
        <taxon>Sphaerotilaceae</taxon>
        <taxon>Inhella</taxon>
    </lineage>
</organism>
<reference evidence="3" key="1">
    <citation type="submission" date="2020-12" db="EMBL/GenBank/DDBJ databases">
        <title>The genome sequence of Inhella sp. 4Y17.</title>
        <authorList>
            <person name="Liu Y."/>
        </authorList>
    </citation>
    <scope>NUCLEOTIDE SEQUENCE</scope>
    <source>
        <strain evidence="3">4Y10</strain>
    </source>
</reference>
<dbReference type="InterPro" id="IPR002525">
    <property type="entry name" value="Transp_IS110-like_N"/>
</dbReference>
<gene>
    <name evidence="3" type="ORF">I7X43_14405</name>
</gene>
<evidence type="ECO:0000313" key="4">
    <source>
        <dbReference type="Proteomes" id="UP000620139"/>
    </source>
</evidence>
<accession>A0A931IXK9</accession>
<sequence>MAIVCVGIDLAKNVFALHGVDEAGKPALVRPTVPRAKLLEAIAALPPCLVAMEACSGAHHWAREFQALGHTVKLIAPKFVIPYRLSGKRGKNDAADAAAICEAAQRPSMRFVPAKSLEQQGQLCLHRVRQGFIEQRTALINRIRGLLSEFGIVLPLKAATVRREALLHLEDLPGWANLAVGDCLSEVGRLDERVHEYDRHLAHLARENEAAKRLMRLSGIGETTATALTAAIGNGHDFQCGRQFAAWLGLTPGQYSSGGKTRLGRITKAGDAYLRSLLVLGARAVLAAAKNKADPISRWVRNVEERRGYWKAVVAMAAKNARLAWAVLAKGDAFKLAV</sequence>
<dbReference type="GO" id="GO:0003677">
    <property type="term" value="F:DNA binding"/>
    <property type="evidence" value="ECO:0007669"/>
    <property type="project" value="InterPro"/>
</dbReference>
<dbReference type="InterPro" id="IPR047650">
    <property type="entry name" value="Transpos_IS110"/>
</dbReference>